<evidence type="ECO:0000313" key="7">
    <source>
        <dbReference type="Proteomes" id="UP000324832"/>
    </source>
</evidence>
<accession>A0A5E4Q690</accession>
<comment type="subcellular location">
    <subcellularLocation>
        <location evidence="1">Membrane</location>
        <topology evidence="1">Single-pass membrane protein</topology>
    </subcellularLocation>
</comment>
<dbReference type="GO" id="GO:0016020">
    <property type="term" value="C:membrane"/>
    <property type="evidence" value="ECO:0007669"/>
    <property type="project" value="UniProtKB-SubCell"/>
</dbReference>
<dbReference type="EMBL" id="FZQP02001748">
    <property type="protein sequence ID" value="VVC93714.1"/>
    <property type="molecule type" value="Genomic_DNA"/>
</dbReference>
<evidence type="ECO:0000256" key="5">
    <source>
        <dbReference type="SAM" id="Phobius"/>
    </source>
</evidence>
<keyword evidence="2 5" id="KW-0812">Transmembrane</keyword>
<feature type="transmembrane region" description="Helical" evidence="5">
    <location>
        <begin position="21"/>
        <end position="40"/>
    </location>
</feature>
<dbReference type="Proteomes" id="UP000324832">
    <property type="component" value="Unassembled WGS sequence"/>
</dbReference>
<evidence type="ECO:0000256" key="2">
    <source>
        <dbReference type="ARBA" id="ARBA00022692"/>
    </source>
</evidence>
<dbReference type="InterPro" id="IPR029208">
    <property type="entry name" value="COX14"/>
</dbReference>
<protein>
    <submittedName>
        <fullName evidence="6">Uncharacterized protein</fullName>
    </submittedName>
</protein>
<evidence type="ECO:0000256" key="4">
    <source>
        <dbReference type="ARBA" id="ARBA00023136"/>
    </source>
</evidence>
<organism evidence="6 7">
    <name type="scientific">Leptidea sinapis</name>
    <dbReference type="NCBI Taxonomy" id="189913"/>
    <lineage>
        <taxon>Eukaryota</taxon>
        <taxon>Metazoa</taxon>
        <taxon>Ecdysozoa</taxon>
        <taxon>Arthropoda</taxon>
        <taxon>Hexapoda</taxon>
        <taxon>Insecta</taxon>
        <taxon>Pterygota</taxon>
        <taxon>Neoptera</taxon>
        <taxon>Endopterygota</taxon>
        <taxon>Lepidoptera</taxon>
        <taxon>Glossata</taxon>
        <taxon>Ditrysia</taxon>
        <taxon>Papilionoidea</taxon>
        <taxon>Pieridae</taxon>
        <taxon>Dismorphiinae</taxon>
        <taxon>Leptidea</taxon>
    </lineage>
</organism>
<dbReference type="Pfam" id="PF14880">
    <property type="entry name" value="COX14"/>
    <property type="match status" value="1"/>
</dbReference>
<name>A0A5E4Q690_9NEOP</name>
<evidence type="ECO:0000313" key="6">
    <source>
        <dbReference type="EMBL" id="VVC93714.1"/>
    </source>
</evidence>
<keyword evidence="3 5" id="KW-1133">Transmembrane helix</keyword>
<proteinExistence type="predicted"/>
<evidence type="ECO:0000256" key="3">
    <source>
        <dbReference type="ARBA" id="ARBA00022989"/>
    </source>
</evidence>
<evidence type="ECO:0000256" key="1">
    <source>
        <dbReference type="ARBA" id="ARBA00004167"/>
    </source>
</evidence>
<keyword evidence="4 5" id="KW-0472">Membrane</keyword>
<gene>
    <name evidence="6" type="ORF">LSINAPIS_LOCUS5844</name>
</gene>
<sequence length="76" mass="8977">MESLMQRIMKKYPRTVIYDKLHRGFVYTCIGLTLYGTVILGEHFYRYFRYVRPQIEASKAAAERELLLEGSAEKII</sequence>
<dbReference type="AlphaFoldDB" id="A0A5E4Q690"/>
<reference evidence="6 7" key="1">
    <citation type="submission" date="2017-07" db="EMBL/GenBank/DDBJ databases">
        <authorList>
            <person name="Talla V."/>
            <person name="Backstrom N."/>
        </authorList>
    </citation>
    <scope>NUCLEOTIDE SEQUENCE [LARGE SCALE GENOMIC DNA]</scope>
</reference>
<keyword evidence="7" id="KW-1185">Reference proteome</keyword>